<keyword evidence="6 11" id="KW-0566">Pantothenate biosynthesis</keyword>
<dbReference type="GO" id="GO:0008677">
    <property type="term" value="F:2-dehydropantoate 2-reductase activity"/>
    <property type="evidence" value="ECO:0007669"/>
    <property type="project" value="UniProtKB-EC"/>
</dbReference>
<dbReference type="EMBL" id="CP034726">
    <property type="protein sequence ID" value="QBP18435.1"/>
    <property type="molecule type" value="Genomic_DNA"/>
</dbReference>
<comment type="similarity">
    <text evidence="3 11">Belongs to the ketopantoate reductase family.</text>
</comment>
<organism evidence="14 15">
    <name type="scientific">Acetilactobacillus jinshanensis</name>
    <dbReference type="NCBI Taxonomy" id="1720083"/>
    <lineage>
        <taxon>Bacteria</taxon>
        <taxon>Bacillati</taxon>
        <taxon>Bacillota</taxon>
        <taxon>Bacilli</taxon>
        <taxon>Lactobacillales</taxon>
        <taxon>Lactobacillaceae</taxon>
        <taxon>Acetilactobacillus</taxon>
    </lineage>
</organism>
<comment type="catalytic activity">
    <reaction evidence="10 11">
        <text>(R)-pantoate + NADP(+) = 2-dehydropantoate + NADPH + H(+)</text>
        <dbReference type="Rhea" id="RHEA:16233"/>
        <dbReference type="ChEBI" id="CHEBI:11561"/>
        <dbReference type="ChEBI" id="CHEBI:15378"/>
        <dbReference type="ChEBI" id="CHEBI:15980"/>
        <dbReference type="ChEBI" id="CHEBI:57783"/>
        <dbReference type="ChEBI" id="CHEBI:58349"/>
        <dbReference type="EC" id="1.1.1.169"/>
    </reaction>
</comment>
<sequence>MKYAILGAGAMGLRFGVLLQQAGYPVDFVDTWKPQVGTIRKQHGVYISRDGKGRHLVKVNIYSPEEYQDHPDIVMFEPKQMGLDEMLKRCKHFFNDKQYAITFMNGMGHIPKIDKYFDKSHVIGGTAMIATVLNKAGDDNFIGKPGSGSCHICKQDGKPGKVTKELIKEFQKANLNPHYTTNFIGMFLNKLLLNSVGNTLCTAFQCNMGQFISSPASKPLSISLINEAYDVCERAGIHLLNDRQTEWQNMYHAAKYAMPEHYPSMCQDMFKNRPTEVDYINGYIYRLGLKYHYVAHNQKMAIDLVHLAESLHKIKK</sequence>
<dbReference type="InterPro" id="IPR013328">
    <property type="entry name" value="6PGD_dom2"/>
</dbReference>
<evidence type="ECO:0000256" key="3">
    <source>
        <dbReference type="ARBA" id="ARBA00007870"/>
    </source>
</evidence>
<evidence type="ECO:0000256" key="6">
    <source>
        <dbReference type="ARBA" id="ARBA00022655"/>
    </source>
</evidence>
<dbReference type="OrthoDB" id="9800163at2"/>
<dbReference type="Pfam" id="PF08546">
    <property type="entry name" value="ApbA_C"/>
    <property type="match status" value="1"/>
</dbReference>
<evidence type="ECO:0000256" key="2">
    <source>
        <dbReference type="ARBA" id="ARBA00004994"/>
    </source>
</evidence>
<evidence type="ECO:0000259" key="13">
    <source>
        <dbReference type="Pfam" id="PF08546"/>
    </source>
</evidence>
<dbReference type="PANTHER" id="PTHR43765">
    <property type="entry name" value="2-DEHYDROPANTOATE 2-REDUCTASE-RELATED"/>
    <property type="match status" value="1"/>
</dbReference>
<dbReference type="Proteomes" id="UP000294321">
    <property type="component" value="Chromosome"/>
</dbReference>
<comment type="pathway">
    <text evidence="2 11">Cofactor biosynthesis; (R)-pantothenate biosynthesis; (R)-pantoate from 3-methyl-2-oxobutanoate: step 2/2.</text>
</comment>
<evidence type="ECO:0000256" key="8">
    <source>
        <dbReference type="ARBA" id="ARBA00023002"/>
    </source>
</evidence>
<dbReference type="AlphaFoldDB" id="A0A4P6ZKV2"/>
<dbReference type="KEGG" id="lji:ELX58_04640"/>
<dbReference type="SUPFAM" id="SSF51735">
    <property type="entry name" value="NAD(P)-binding Rossmann-fold domains"/>
    <property type="match status" value="1"/>
</dbReference>
<evidence type="ECO:0000256" key="11">
    <source>
        <dbReference type="RuleBase" id="RU362068"/>
    </source>
</evidence>
<dbReference type="Gene3D" id="1.10.1040.10">
    <property type="entry name" value="N-(1-d-carboxylethyl)-l-norvaline Dehydrogenase, domain 2"/>
    <property type="match status" value="1"/>
</dbReference>
<evidence type="ECO:0000256" key="9">
    <source>
        <dbReference type="ARBA" id="ARBA00032024"/>
    </source>
</evidence>
<dbReference type="NCBIfam" id="TIGR00745">
    <property type="entry name" value="apbA_panE"/>
    <property type="match status" value="1"/>
</dbReference>
<proteinExistence type="inferred from homology"/>
<dbReference type="EC" id="1.1.1.169" evidence="4 11"/>
<dbReference type="InterPro" id="IPR050838">
    <property type="entry name" value="Ketopantoate_reductase"/>
</dbReference>
<comment type="function">
    <text evidence="1 11">Catalyzes the NADPH-dependent reduction of ketopantoate into pantoic acid.</text>
</comment>
<evidence type="ECO:0000256" key="1">
    <source>
        <dbReference type="ARBA" id="ARBA00002919"/>
    </source>
</evidence>
<evidence type="ECO:0000256" key="4">
    <source>
        <dbReference type="ARBA" id="ARBA00013014"/>
    </source>
</evidence>
<reference evidence="15" key="1">
    <citation type="submission" date="2018-12" db="EMBL/GenBank/DDBJ databases">
        <title>A new species of lactobacillus.</title>
        <authorList>
            <person name="Jian Y."/>
            <person name="Xin L."/>
            <person name="Hong Z.J."/>
            <person name="Ming L.Z."/>
            <person name="Hong X.Z."/>
        </authorList>
    </citation>
    <scope>NUCLEOTIDE SEQUENCE [LARGE SCALE GENOMIC DNA]</scope>
    <source>
        <strain evidence="15">HSLZ-75</strain>
    </source>
</reference>
<dbReference type="UniPathway" id="UPA00028">
    <property type="reaction ID" value="UER00004"/>
</dbReference>
<evidence type="ECO:0000259" key="12">
    <source>
        <dbReference type="Pfam" id="PF02558"/>
    </source>
</evidence>
<accession>A0A4P6ZKV2</accession>
<dbReference type="InterPro" id="IPR013332">
    <property type="entry name" value="KPR_N"/>
</dbReference>
<dbReference type="Pfam" id="PF02558">
    <property type="entry name" value="ApbA"/>
    <property type="match status" value="1"/>
</dbReference>
<dbReference type="GO" id="GO:0005737">
    <property type="term" value="C:cytoplasm"/>
    <property type="evidence" value="ECO:0007669"/>
    <property type="project" value="TreeGrafter"/>
</dbReference>
<dbReference type="PANTHER" id="PTHR43765:SF2">
    <property type="entry name" value="2-DEHYDROPANTOATE 2-REDUCTASE"/>
    <property type="match status" value="1"/>
</dbReference>
<keyword evidence="7 11" id="KW-0521">NADP</keyword>
<dbReference type="InterPro" id="IPR036291">
    <property type="entry name" value="NAD(P)-bd_dom_sf"/>
</dbReference>
<feature type="domain" description="Ketopantoate reductase N-terminal" evidence="12">
    <location>
        <begin position="3"/>
        <end position="137"/>
    </location>
</feature>
<evidence type="ECO:0000256" key="10">
    <source>
        <dbReference type="ARBA" id="ARBA00048793"/>
    </source>
</evidence>
<dbReference type="InterPro" id="IPR003710">
    <property type="entry name" value="ApbA"/>
</dbReference>
<dbReference type="Gene3D" id="3.40.50.720">
    <property type="entry name" value="NAD(P)-binding Rossmann-like Domain"/>
    <property type="match status" value="1"/>
</dbReference>
<name>A0A4P6ZKV2_9LACO</name>
<dbReference type="GO" id="GO:0050661">
    <property type="term" value="F:NADP binding"/>
    <property type="evidence" value="ECO:0007669"/>
    <property type="project" value="TreeGrafter"/>
</dbReference>
<dbReference type="SUPFAM" id="SSF48179">
    <property type="entry name" value="6-phosphogluconate dehydrogenase C-terminal domain-like"/>
    <property type="match status" value="1"/>
</dbReference>
<keyword evidence="15" id="KW-1185">Reference proteome</keyword>
<dbReference type="InterPro" id="IPR013752">
    <property type="entry name" value="KPA_reductase"/>
</dbReference>
<dbReference type="GO" id="GO:0015940">
    <property type="term" value="P:pantothenate biosynthetic process"/>
    <property type="evidence" value="ECO:0007669"/>
    <property type="project" value="UniProtKB-UniPathway"/>
</dbReference>
<dbReference type="RefSeq" id="WP_133441994.1">
    <property type="nucleotide sequence ID" value="NZ_CP034726.1"/>
</dbReference>
<evidence type="ECO:0000256" key="5">
    <source>
        <dbReference type="ARBA" id="ARBA00019465"/>
    </source>
</evidence>
<feature type="domain" description="Ketopantoate reductase C-terminal" evidence="13">
    <location>
        <begin position="183"/>
        <end position="307"/>
    </location>
</feature>
<dbReference type="InterPro" id="IPR008927">
    <property type="entry name" value="6-PGluconate_DH-like_C_sf"/>
</dbReference>
<evidence type="ECO:0000313" key="15">
    <source>
        <dbReference type="Proteomes" id="UP000294321"/>
    </source>
</evidence>
<evidence type="ECO:0000256" key="7">
    <source>
        <dbReference type="ARBA" id="ARBA00022857"/>
    </source>
</evidence>
<gene>
    <name evidence="14" type="ORF">ELX58_04640</name>
</gene>
<keyword evidence="8 11" id="KW-0560">Oxidoreductase</keyword>
<protein>
    <recommendedName>
        <fullName evidence="5 11">2-dehydropantoate 2-reductase</fullName>
        <ecNumber evidence="4 11">1.1.1.169</ecNumber>
    </recommendedName>
    <alternativeName>
        <fullName evidence="9 11">Ketopantoate reductase</fullName>
    </alternativeName>
</protein>
<evidence type="ECO:0000313" key="14">
    <source>
        <dbReference type="EMBL" id="QBP18435.1"/>
    </source>
</evidence>